<dbReference type="Proteomes" id="UP000272560">
    <property type="component" value="Unassembled WGS sequence"/>
</dbReference>
<reference evidence="1 2" key="1">
    <citation type="submission" date="2018-09" db="EMBL/GenBank/DDBJ databases">
        <title>Novel species of Arthrobacter.</title>
        <authorList>
            <person name="Liu Q."/>
            <person name="Xin Y.-H."/>
        </authorList>
    </citation>
    <scope>NUCLEOTIDE SEQUENCE [LARGE SCALE GENOMIC DNA]</scope>
    <source>
        <strain evidence="1 2">Hz2</strain>
    </source>
</reference>
<evidence type="ECO:0000313" key="1">
    <source>
        <dbReference type="EMBL" id="RJT82159.1"/>
    </source>
</evidence>
<dbReference type="EMBL" id="QZVT01000002">
    <property type="protein sequence ID" value="RJT82159.1"/>
    <property type="molecule type" value="Genomic_DNA"/>
</dbReference>
<dbReference type="OrthoDB" id="4946483at2"/>
<keyword evidence="2" id="KW-1185">Reference proteome</keyword>
<evidence type="ECO:0000313" key="2">
    <source>
        <dbReference type="Proteomes" id="UP000272560"/>
    </source>
</evidence>
<name>A0A3A5M4Z6_9MICC</name>
<dbReference type="RefSeq" id="WP_120147976.1">
    <property type="nucleotide sequence ID" value="NZ_QZVT01000002.1"/>
</dbReference>
<gene>
    <name evidence="1" type="ORF">D6T63_05385</name>
</gene>
<dbReference type="AlphaFoldDB" id="A0A3A5M4Z6"/>
<proteinExistence type="predicted"/>
<protein>
    <submittedName>
        <fullName evidence="1">Uncharacterized protein</fullName>
    </submittedName>
</protein>
<comment type="caution">
    <text evidence="1">The sequence shown here is derived from an EMBL/GenBank/DDBJ whole genome shotgun (WGS) entry which is preliminary data.</text>
</comment>
<organism evidence="1 2">
    <name type="scientific">Arthrobacter cheniae</name>
    <dbReference type="NCBI Taxonomy" id="1258888"/>
    <lineage>
        <taxon>Bacteria</taxon>
        <taxon>Bacillati</taxon>
        <taxon>Actinomycetota</taxon>
        <taxon>Actinomycetes</taxon>
        <taxon>Micrococcales</taxon>
        <taxon>Micrococcaceae</taxon>
        <taxon>Arthrobacter</taxon>
    </lineage>
</organism>
<sequence>MKRSAWAITVVLVLLALVAGWFFGLDARHAVALAGAAFAAGIANGLLEAVDVPRATLAPLPEPVRGLSDLQALEFSLSSTEPGTRAVREVHALALAVTTAHPGAARSPALEALIAKAQSPELSHHELGTIADELERIVLLQPVAPPRHTPPGDP</sequence>
<accession>A0A3A5M4Z6</accession>